<organism evidence="1">
    <name type="scientific">Anguilla anguilla</name>
    <name type="common">European freshwater eel</name>
    <name type="synonym">Muraena anguilla</name>
    <dbReference type="NCBI Taxonomy" id="7936"/>
    <lineage>
        <taxon>Eukaryota</taxon>
        <taxon>Metazoa</taxon>
        <taxon>Chordata</taxon>
        <taxon>Craniata</taxon>
        <taxon>Vertebrata</taxon>
        <taxon>Euteleostomi</taxon>
        <taxon>Actinopterygii</taxon>
        <taxon>Neopterygii</taxon>
        <taxon>Teleostei</taxon>
        <taxon>Anguilliformes</taxon>
        <taxon>Anguillidae</taxon>
        <taxon>Anguilla</taxon>
    </lineage>
</organism>
<protein>
    <submittedName>
        <fullName evidence="1">Uncharacterized protein</fullName>
    </submittedName>
</protein>
<dbReference type="EMBL" id="GBXM01032947">
    <property type="protein sequence ID" value="JAH75630.1"/>
    <property type="molecule type" value="Transcribed_RNA"/>
</dbReference>
<reference evidence="1" key="1">
    <citation type="submission" date="2014-11" db="EMBL/GenBank/DDBJ databases">
        <authorList>
            <person name="Amaro Gonzalez C."/>
        </authorList>
    </citation>
    <scope>NUCLEOTIDE SEQUENCE</scope>
</reference>
<accession>A0A0E9VDT7</accession>
<proteinExistence type="predicted"/>
<sequence>MTGSEPHTQLSMAGYGDVAVYTALLGYLSTQTPHPSGRGWVELQSFINPH</sequence>
<dbReference type="AlphaFoldDB" id="A0A0E9VDT7"/>
<name>A0A0E9VDT7_ANGAN</name>
<evidence type="ECO:0000313" key="1">
    <source>
        <dbReference type="EMBL" id="JAH75630.1"/>
    </source>
</evidence>
<reference evidence="1" key="2">
    <citation type="journal article" date="2015" name="Fish Shellfish Immunol.">
        <title>Early steps in the European eel (Anguilla anguilla)-Vibrio vulnificus interaction in the gills: Role of the RtxA13 toxin.</title>
        <authorList>
            <person name="Callol A."/>
            <person name="Pajuelo D."/>
            <person name="Ebbesson L."/>
            <person name="Teles M."/>
            <person name="MacKenzie S."/>
            <person name="Amaro C."/>
        </authorList>
    </citation>
    <scope>NUCLEOTIDE SEQUENCE</scope>
</reference>